<evidence type="ECO:0000259" key="2">
    <source>
        <dbReference type="PROSITE" id="PS50837"/>
    </source>
</evidence>
<dbReference type="InterPro" id="IPR029498">
    <property type="entry name" value="HeLo_dom"/>
</dbReference>
<keyword evidence="4" id="KW-1185">Reference proteome</keyword>
<dbReference type="InterPro" id="IPR027417">
    <property type="entry name" value="P-loop_NTPase"/>
</dbReference>
<keyword evidence="1" id="KW-0677">Repeat</keyword>
<comment type="caution">
    <text evidence="3">The sequence shown here is derived from an EMBL/GenBank/DDBJ whole genome shotgun (WGS) entry which is preliminary data.</text>
</comment>
<dbReference type="Pfam" id="PF24883">
    <property type="entry name" value="NPHP3_N"/>
    <property type="match status" value="1"/>
</dbReference>
<proteinExistence type="predicted"/>
<dbReference type="OrthoDB" id="448455at2759"/>
<dbReference type="Pfam" id="PF14479">
    <property type="entry name" value="HeLo"/>
    <property type="match status" value="1"/>
</dbReference>
<feature type="domain" description="NACHT" evidence="2">
    <location>
        <begin position="242"/>
        <end position="387"/>
    </location>
</feature>
<protein>
    <submittedName>
        <fullName evidence="3">NACHT domain protein</fullName>
    </submittedName>
</protein>
<evidence type="ECO:0000313" key="3">
    <source>
        <dbReference type="EMBL" id="KKF93497.1"/>
    </source>
</evidence>
<evidence type="ECO:0000313" key="4">
    <source>
        <dbReference type="Proteomes" id="UP000034841"/>
    </source>
</evidence>
<dbReference type="AlphaFoldDB" id="A0A0F8CRX2"/>
<gene>
    <name evidence="3" type="ORF">CFO_g4159</name>
</gene>
<dbReference type="SUPFAM" id="SSF52540">
    <property type="entry name" value="P-loop containing nucleoside triphosphate hydrolases"/>
    <property type="match status" value="1"/>
</dbReference>
<dbReference type="PANTHER" id="PTHR10039">
    <property type="entry name" value="AMELOGENIN"/>
    <property type="match status" value="1"/>
</dbReference>
<dbReference type="InterPro" id="IPR038305">
    <property type="entry name" value="HeLo_sf"/>
</dbReference>
<dbReference type="InterPro" id="IPR056884">
    <property type="entry name" value="NPHP3-like_N"/>
</dbReference>
<name>A0A0F8CRX2_CERFI</name>
<dbReference type="InterPro" id="IPR007111">
    <property type="entry name" value="NACHT_NTPase"/>
</dbReference>
<dbReference type="EMBL" id="LBBL01000239">
    <property type="protein sequence ID" value="KKF93497.1"/>
    <property type="molecule type" value="Genomic_DNA"/>
</dbReference>
<organism evidence="3 4">
    <name type="scientific">Ceratocystis fimbriata f. sp. platani</name>
    <dbReference type="NCBI Taxonomy" id="88771"/>
    <lineage>
        <taxon>Eukaryota</taxon>
        <taxon>Fungi</taxon>
        <taxon>Dikarya</taxon>
        <taxon>Ascomycota</taxon>
        <taxon>Pezizomycotina</taxon>
        <taxon>Sordariomycetes</taxon>
        <taxon>Hypocreomycetidae</taxon>
        <taxon>Microascales</taxon>
        <taxon>Ceratocystidaceae</taxon>
        <taxon>Ceratocystis</taxon>
    </lineage>
</organism>
<reference evidence="3 4" key="1">
    <citation type="submission" date="2015-04" db="EMBL/GenBank/DDBJ databases">
        <title>Genome sequence of Ceratocystis platani, a major pathogen of plane trees.</title>
        <authorList>
            <person name="Belbahri L."/>
        </authorList>
    </citation>
    <scope>NUCLEOTIDE SEQUENCE [LARGE SCALE GENOMIC DNA]</scope>
    <source>
        <strain evidence="3 4">CFO</strain>
    </source>
</reference>
<dbReference type="Proteomes" id="UP000034841">
    <property type="component" value="Unassembled WGS sequence"/>
</dbReference>
<evidence type="ECO:0000256" key="1">
    <source>
        <dbReference type="ARBA" id="ARBA00022737"/>
    </source>
</evidence>
<sequence>MDPISFAAGIFPLFKSSMDNFKIVKDALNMRSDLRDDLLVLKGYETRLKDWSKNFNVNKPDLGAPNSNKSQRTTAFMILARINLHLSKCDNRAKLYDLRKNISLQAMQKAAKNDKHIAKYLEEYEHNTCFLRRFFRSMWWAFYHRENFQERIDKIGELLDALSTVLPPPDKKEEILVKLDENISKDILNWISPIIPREIHKHKRSEACLHINNRGVGSSSHIAGQTLLKSLQFQSWLYGSCDRLWYKGSAGVGKTILASSIINAVRDSCMSKNKGCQYAYFYVIYDKKYTRHDILASLCTRFLQPMTNPPVYITNLWKKRGYGRERISPSDIEKLYQALIKNRKTFIVIDALDELDPNEQQELIEILQPKNTNDDFQGTVKLLITSREVEGFPDKAETFATCEVAADDKDIAAFIDHQLEKSKKDNKRIAKLLSENPDLKKTIKSTVLEKASGVFLIAYLQMNWVMSQKSQPGIHKCLEKMPDTLDGMYKTTFDRIQEKARKNQRVDCQNLGLLFISWVFYHFKSHTSKQITKDIALAFTSIMNDAAPSEDPDPPSLNDVVAYSCSILKYGNGLEFFHRTCSDYIAEHQSELMNRMSDHVIQVFNMAFESSDLRLLNDAKFLEFLIARHHTRRRGSNNAIASFEQDLKKLEGSRAFQLAAYITTCHWFPSKKCVYMEEYDASEVSERQDLSDPLYAKKSALHLLVKQSTLALTTPPPPSETWRKIALTKAHPKITLFFCREQGLYASREGDTASDGSRSLSPLPDLTKGLMPESPLTIAESIFLHASSISKSHKWYLKPPFGELLARLLQTKIMGTIQAMGNLDMLLAAKNKGLVNLSLRLNSGAGLYIIIFDMCRVQKPMSMEAWNHLGDMIDKAHVYENGIVEGDLFNFLKACYEGQSTAKYPKLEAIQSLGYLTSDHQSFEIGDMAGLLRGYREMLKSRQAERNKKIGE</sequence>
<dbReference type="PROSITE" id="PS50837">
    <property type="entry name" value="NACHT"/>
    <property type="match status" value="1"/>
</dbReference>
<dbReference type="Gene3D" id="1.20.120.1020">
    <property type="entry name" value="Prion-inhibition and propagation, HeLo domain"/>
    <property type="match status" value="1"/>
</dbReference>
<dbReference type="Gene3D" id="3.40.50.300">
    <property type="entry name" value="P-loop containing nucleotide triphosphate hydrolases"/>
    <property type="match status" value="1"/>
</dbReference>
<accession>A0A0F8CRX2</accession>
<dbReference type="PANTHER" id="PTHR10039:SF15">
    <property type="entry name" value="NACHT DOMAIN-CONTAINING PROTEIN"/>
    <property type="match status" value="1"/>
</dbReference>